<dbReference type="EMBL" id="MU275845">
    <property type="protein sequence ID" value="KAI0052551.1"/>
    <property type="molecule type" value="Genomic_DNA"/>
</dbReference>
<proteinExistence type="predicted"/>
<gene>
    <name evidence="1" type="ORF">FA95DRAFT_1601908</name>
</gene>
<reference evidence="1" key="1">
    <citation type="submission" date="2021-02" db="EMBL/GenBank/DDBJ databases">
        <authorList>
            <consortium name="DOE Joint Genome Institute"/>
            <person name="Ahrendt S."/>
            <person name="Looney B.P."/>
            <person name="Miyauchi S."/>
            <person name="Morin E."/>
            <person name="Drula E."/>
            <person name="Courty P.E."/>
            <person name="Chicoki N."/>
            <person name="Fauchery L."/>
            <person name="Kohler A."/>
            <person name="Kuo A."/>
            <person name="Labutti K."/>
            <person name="Pangilinan J."/>
            <person name="Lipzen A."/>
            <person name="Riley R."/>
            <person name="Andreopoulos W."/>
            <person name="He G."/>
            <person name="Johnson J."/>
            <person name="Barry K.W."/>
            <person name="Grigoriev I.V."/>
            <person name="Nagy L."/>
            <person name="Hibbett D."/>
            <person name="Henrissat B."/>
            <person name="Matheny P.B."/>
            <person name="Labbe J."/>
            <person name="Martin F."/>
        </authorList>
    </citation>
    <scope>NUCLEOTIDE SEQUENCE</scope>
    <source>
        <strain evidence="1">FP105234-sp</strain>
    </source>
</reference>
<keyword evidence="2" id="KW-1185">Reference proteome</keyword>
<comment type="caution">
    <text evidence="1">The sequence shown here is derived from an EMBL/GenBank/DDBJ whole genome shotgun (WGS) entry which is preliminary data.</text>
</comment>
<reference evidence="1" key="2">
    <citation type="journal article" date="2022" name="New Phytol.">
        <title>Evolutionary transition to the ectomycorrhizal habit in the genomes of a hyperdiverse lineage of mushroom-forming fungi.</title>
        <authorList>
            <person name="Looney B."/>
            <person name="Miyauchi S."/>
            <person name="Morin E."/>
            <person name="Drula E."/>
            <person name="Courty P.E."/>
            <person name="Kohler A."/>
            <person name="Kuo A."/>
            <person name="LaButti K."/>
            <person name="Pangilinan J."/>
            <person name="Lipzen A."/>
            <person name="Riley R."/>
            <person name="Andreopoulos W."/>
            <person name="He G."/>
            <person name="Johnson J."/>
            <person name="Nolan M."/>
            <person name="Tritt A."/>
            <person name="Barry K.W."/>
            <person name="Grigoriev I.V."/>
            <person name="Nagy L.G."/>
            <person name="Hibbett D."/>
            <person name="Henrissat B."/>
            <person name="Matheny P.B."/>
            <person name="Labbe J."/>
            <person name="Martin F.M."/>
        </authorList>
    </citation>
    <scope>NUCLEOTIDE SEQUENCE</scope>
    <source>
        <strain evidence="1">FP105234-sp</strain>
    </source>
</reference>
<organism evidence="1 2">
    <name type="scientific">Auriscalpium vulgare</name>
    <dbReference type="NCBI Taxonomy" id="40419"/>
    <lineage>
        <taxon>Eukaryota</taxon>
        <taxon>Fungi</taxon>
        <taxon>Dikarya</taxon>
        <taxon>Basidiomycota</taxon>
        <taxon>Agaricomycotina</taxon>
        <taxon>Agaricomycetes</taxon>
        <taxon>Russulales</taxon>
        <taxon>Auriscalpiaceae</taxon>
        <taxon>Auriscalpium</taxon>
    </lineage>
</organism>
<accession>A0ACB8S8V9</accession>
<evidence type="ECO:0000313" key="2">
    <source>
        <dbReference type="Proteomes" id="UP000814033"/>
    </source>
</evidence>
<dbReference type="Proteomes" id="UP000814033">
    <property type="component" value="Unassembled WGS sequence"/>
</dbReference>
<sequence>MPPRHRPSAFEVSFGEEESPNGGLEAPGSLKRKAPPDIASAGPSDIKESNSAESEAPVRPPPPPP</sequence>
<feature type="non-terminal residue" evidence="1">
    <location>
        <position position="65"/>
    </location>
</feature>
<name>A0ACB8S8V9_9AGAM</name>
<protein>
    <submittedName>
        <fullName evidence="1">Uncharacterized protein</fullName>
    </submittedName>
</protein>
<evidence type="ECO:0000313" key="1">
    <source>
        <dbReference type="EMBL" id="KAI0052551.1"/>
    </source>
</evidence>